<protein>
    <recommendedName>
        <fullName evidence="3">Secreted protein</fullName>
    </recommendedName>
</protein>
<name>A0ABU5WPF1_9BURK</name>
<reference evidence="1 2" key="1">
    <citation type="journal article" date="2023" name="Front. Microbiol.">
        <title>Genomic analyses of Burkholderia respiratory isolates indicates two evolutionarily distinct B. anthina clades.</title>
        <authorList>
            <person name="Pham A."/>
            <person name="Volmer J.G."/>
            <person name="Chambers D.C."/>
            <person name="Smith D.J."/>
            <person name="Reid D.W."/>
            <person name="Burr L."/>
            <person name="Wells T.J."/>
        </authorList>
    </citation>
    <scope>NUCLEOTIDE SEQUENCE [LARGE SCALE GENOMIC DNA]</scope>
    <source>
        <strain evidence="1 2">BCCIQ07A</strain>
    </source>
</reference>
<evidence type="ECO:0000313" key="2">
    <source>
        <dbReference type="Proteomes" id="UP001304467"/>
    </source>
</evidence>
<dbReference type="RefSeq" id="WP_226093717.1">
    <property type="nucleotide sequence ID" value="NZ_JAWRKY010000011.1"/>
</dbReference>
<keyword evidence="2" id="KW-1185">Reference proteome</keyword>
<organism evidence="1 2">
    <name type="scientific">Burkholderia anthinoferrum</name>
    <dbReference type="NCBI Taxonomy" id="3090833"/>
    <lineage>
        <taxon>Bacteria</taxon>
        <taxon>Pseudomonadati</taxon>
        <taxon>Pseudomonadota</taxon>
        <taxon>Betaproteobacteria</taxon>
        <taxon>Burkholderiales</taxon>
        <taxon>Burkholderiaceae</taxon>
        <taxon>Burkholderia</taxon>
    </lineage>
</organism>
<dbReference type="EMBL" id="JAWRLE010000028">
    <property type="protein sequence ID" value="MEB2580850.1"/>
    <property type="molecule type" value="Genomic_DNA"/>
</dbReference>
<accession>A0ABU5WPF1</accession>
<dbReference type="Proteomes" id="UP001304467">
    <property type="component" value="Unassembled WGS sequence"/>
</dbReference>
<comment type="caution">
    <text evidence="1">The sequence shown here is derived from an EMBL/GenBank/DDBJ whole genome shotgun (WGS) entry which is preliminary data.</text>
</comment>
<gene>
    <name evidence="1" type="ORF">SB593_18020</name>
</gene>
<proteinExistence type="predicted"/>
<evidence type="ECO:0008006" key="3">
    <source>
        <dbReference type="Google" id="ProtNLM"/>
    </source>
</evidence>
<sequence>MLHRNKKASEVLLQRVFRLLVLRRITAAARQCNAARNRGAAHRKENEAKRWITTAHLPSNNLRRCADAARAHRSVRVVADDLRRLSIRAAV</sequence>
<evidence type="ECO:0000313" key="1">
    <source>
        <dbReference type="EMBL" id="MEB2580850.1"/>
    </source>
</evidence>